<dbReference type="InterPro" id="IPR029787">
    <property type="entry name" value="Nucleotide_cyclase"/>
</dbReference>
<evidence type="ECO:0008006" key="6">
    <source>
        <dbReference type="Google" id="ProtNLM"/>
    </source>
</evidence>
<dbReference type="SUPFAM" id="SSF55073">
    <property type="entry name" value="Nucleotide cyclase"/>
    <property type="match status" value="1"/>
</dbReference>
<dbReference type="FunFam" id="3.20.20.450:FF:000001">
    <property type="entry name" value="Cyclic di-GMP phosphodiesterase yahA"/>
    <property type="match status" value="1"/>
</dbReference>
<dbReference type="PROSITE" id="PS50887">
    <property type="entry name" value="GGDEF"/>
    <property type="match status" value="1"/>
</dbReference>
<dbReference type="AlphaFoldDB" id="A0A919NTA2"/>
<keyword evidence="1" id="KW-0812">Transmembrane</keyword>
<evidence type="ECO:0000313" key="4">
    <source>
        <dbReference type="EMBL" id="GIF23606.1"/>
    </source>
</evidence>
<dbReference type="PANTHER" id="PTHR44757">
    <property type="entry name" value="DIGUANYLATE CYCLASE DGCP"/>
    <property type="match status" value="1"/>
</dbReference>
<dbReference type="Proteomes" id="UP000623608">
    <property type="component" value="Unassembled WGS sequence"/>
</dbReference>
<evidence type="ECO:0000259" key="3">
    <source>
        <dbReference type="PROSITE" id="PS50887"/>
    </source>
</evidence>
<dbReference type="InterPro" id="IPR001633">
    <property type="entry name" value="EAL_dom"/>
</dbReference>
<comment type="caution">
    <text evidence="4">The sequence shown here is derived from an EMBL/GenBank/DDBJ whole genome shotgun (WGS) entry which is preliminary data.</text>
</comment>
<dbReference type="RefSeq" id="WP_203811491.1">
    <property type="nucleotide sequence ID" value="NZ_BOMY01000041.1"/>
</dbReference>
<dbReference type="SUPFAM" id="SSF141868">
    <property type="entry name" value="EAL domain-like"/>
    <property type="match status" value="1"/>
</dbReference>
<organism evidence="4 5">
    <name type="scientific">Paractinoplanes tereljensis</name>
    <dbReference type="NCBI Taxonomy" id="571912"/>
    <lineage>
        <taxon>Bacteria</taxon>
        <taxon>Bacillati</taxon>
        <taxon>Actinomycetota</taxon>
        <taxon>Actinomycetes</taxon>
        <taxon>Micromonosporales</taxon>
        <taxon>Micromonosporaceae</taxon>
        <taxon>Paractinoplanes</taxon>
    </lineage>
</organism>
<evidence type="ECO:0000256" key="1">
    <source>
        <dbReference type="SAM" id="Phobius"/>
    </source>
</evidence>
<dbReference type="InterPro" id="IPR035919">
    <property type="entry name" value="EAL_sf"/>
</dbReference>
<evidence type="ECO:0000259" key="2">
    <source>
        <dbReference type="PROSITE" id="PS50883"/>
    </source>
</evidence>
<dbReference type="CDD" id="cd01948">
    <property type="entry name" value="EAL"/>
    <property type="match status" value="1"/>
</dbReference>
<evidence type="ECO:0000313" key="5">
    <source>
        <dbReference type="Proteomes" id="UP000623608"/>
    </source>
</evidence>
<gene>
    <name evidence="4" type="ORF">Ate02nite_63360</name>
</gene>
<dbReference type="EMBL" id="BOMY01000041">
    <property type="protein sequence ID" value="GIF23606.1"/>
    <property type="molecule type" value="Genomic_DNA"/>
</dbReference>
<accession>A0A919NTA2</accession>
<dbReference type="Pfam" id="PF00563">
    <property type="entry name" value="EAL"/>
    <property type="match status" value="1"/>
</dbReference>
<feature type="domain" description="EAL" evidence="2">
    <location>
        <begin position="392"/>
        <end position="645"/>
    </location>
</feature>
<keyword evidence="1" id="KW-1133">Transmembrane helix</keyword>
<feature type="domain" description="GGDEF" evidence="3">
    <location>
        <begin position="251"/>
        <end position="383"/>
    </location>
</feature>
<feature type="transmembrane region" description="Helical" evidence="1">
    <location>
        <begin position="181"/>
        <end position="204"/>
    </location>
</feature>
<dbReference type="InterPro" id="IPR052155">
    <property type="entry name" value="Biofilm_reg_signaling"/>
</dbReference>
<reference evidence="4" key="1">
    <citation type="submission" date="2021-01" db="EMBL/GenBank/DDBJ databases">
        <title>Whole genome shotgun sequence of Actinoplanes tereljensis NBRC 105297.</title>
        <authorList>
            <person name="Komaki H."/>
            <person name="Tamura T."/>
        </authorList>
    </citation>
    <scope>NUCLEOTIDE SEQUENCE</scope>
    <source>
        <strain evidence="4">NBRC 105297</strain>
    </source>
</reference>
<dbReference type="PANTHER" id="PTHR44757:SF2">
    <property type="entry name" value="BIOFILM ARCHITECTURE MAINTENANCE PROTEIN MBAA"/>
    <property type="match status" value="1"/>
</dbReference>
<dbReference type="SMART" id="SM00267">
    <property type="entry name" value="GGDEF"/>
    <property type="match status" value="1"/>
</dbReference>
<dbReference type="InterPro" id="IPR043128">
    <property type="entry name" value="Rev_trsase/Diguanyl_cyclase"/>
</dbReference>
<sequence>MIAKAVRSKVMARAAVIGLTLGVTALAALAGYSINGNVETTRHVRETGMQSDQWGALTLNVSIEYEMLGDYLRASSDVGRQPLLSAMGSATGNVNWLAENGDETDREEAADVADSYAAYTETLHELVAADGRGDLATVDALAQQANLAASTLRKTTIAQVARKRLDMDQYLLDVDERNNKALVAAGAIVAVDMMLLVLCAFVMIGHQRRIERQAQESRYRAGHDGLTGLANRSLLAEHVERTLKQAARQNAPVGLLLLDLNKFKEVNDTLGHHAGDLLLTEVASRLSSAVRESDIVARLGGDEFAVLLPSVGSAEGCLELARRVLDAVQGPAELDGVRVDISGSIGAAVYPLHSANSAELLQHADIAMYTAKRSRSGTAIYDAETDSHRSEQLGVIGELNRAIAEDELVLHYQPKVATGTGELVGVEALVRWQHPDRGLLPPSEFIPQAEDDEIIVALTDAVLEMALVQHRSWREAGAELPVAVNIAAGGLYDNAFPDRVAAALARHAVPGAMLTLEITETSIISDPAEVQAILDRLRDLGVKLSIDDFGTGYSSMAYLQTMPLTELKIDRRFIRSVHESASDEAIVRAILQLAAALNLKVVAEGVESAAALAVLETMGCSYAQGYHMSRPMPADEVLPWAAGRIRVPVGS</sequence>
<name>A0A919NTA2_9ACTN</name>
<dbReference type="Pfam" id="PF00990">
    <property type="entry name" value="GGDEF"/>
    <property type="match status" value="1"/>
</dbReference>
<dbReference type="PROSITE" id="PS50883">
    <property type="entry name" value="EAL"/>
    <property type="match status" value="1"/>
</dbReference>
<keyword evidence="5" id="KW-1185">Reference proteome</keyword>
<dbReference type="NCBIfam" id="TIGR00254">
    <property type="entry name" value="GGDEF"/>
    <property type="match status" value="1"/>
</dbReference>
<dbReference type="Gene3D" id="3.30.70.270">
    <property type="match status" value="1"/>
</dbReference>
<dbReference type="SMART" id="SM00052">
    <property type="entry name" value="EAL"/>
    <property type="match status" value="1"/>
</dbReference>
<dbReference type="Gene3D" id="3.20.20.450">
    <property type="entry name" value="EAL domain"/>
    <property type="match status" value="1"/>
</dbReference>
<proteinExistence type="predicted"/>
<dbReference type="CDD" id="cd01949">
    <property type="entry name" value="GGDEF"/>
    <property type="match status" value="1"/>
</dbReference>
<keyword evidence="1" id="KW-0472">Membrane</keyword>
<dbReference type="FunFam" id="3.30.70.270:FF:000001">
    <property type="entry name" value="Diguanylate cyclase domain protein"/>
    <property type="match status" value="1"/>
</dbReference>
<dbReference type="InterPro" id="IPR000160">
    <property type="entry name" value="GGDEF_dom"/>
</dbReference>
<protein>
    <recommendedName>
        <fullName evidence="6">Diguanylate cyclase (GGDEF)-like protein</fullName>
    </recommendedName>
</protein>